<evidence type="ECO:0000256" key="3">
    <source>
        <dbReference type="ARBA" id="ARBA00022801"/>
    </source>
</evidence>
<dbReference type="Pfam" id="PF13086">
    <property type="entry name" value="AAA_11"/>
    <property type="match status" value="1"/>
</dbReference>
<protein>
    <submittedName>
        <fullName evidence="11">Part of AAA domain-containing protein</fullName>
    </submittedName>
</protein>
<dbReference type="InterPro" id="IPR025103">
    <property type="entry name" value="DUF4011"/>
</dbReference>
<dbReference type="Pfam" id="PF11784">
    <property type="entry name" value="DUF3320"/>
    <property type="match status" value="1"/>
</dbReference>
<organism evidence="11 12">
    <name type="scientific">Microbispora rosea</name>
    <dbReference type="NCBI Taxonomy" id="58117"/>
    <lineage>
        <taxon>Bacteria</taxon>
        <taxon>Bacillati</taxon>
        <taxon>Actinomycetota</taxon>
        <taxon>Actinomycetes</taxon>
        <taxon>Streptosporangiales</taxon>
        <taxon>Streptosporangiaceae</taxon>
        <taxon>Microbispora</taxon>
    </lineage>
</organism>
<dbReference type="GO" id="GO:0043139">
    <property type="term" value="F:5'-3' DNA helicase activity"/>
    <property type="evidence" value="ECO:0007669"/>
    <property type="project" value="TreeGrafter"/>
</dbReference>
<dbReference type="EMBL" id="FTNI01000028">
    <property type="protein sequence ID" value="SIS10713.1"/>
    <property type="molecule type" value="Genomic_DNA"/>
</dbReference>
<dbReference type="SUPFAM" id="SSF52980">
    <property type="entry name" value="Restriction endonuclease-like"/>
    <property type="match status" value="1"/>
</dbReference>
<dbReference type="FunFam" id="3.40.50.300:FF:002063">
    <property type="entry name" value="DNA helicase related protein"/>
    <property type="match status" value="1"/>
</dbReference>
<dbReference type="Proteomes" id="UP000186096">
    <property type="component" value="Unassembled WGS sequence"/>
</dbReference>
<dbReference type="CDD" id="cd18808">
    <property type="entry name" value="SF1_C_Upf1"/>
    <property type="match status" value="1"/>
</dbReference>
<evidence type="ECO:0000259" key="10">
    <source>
        <dbReference type="Pfam" id="PF18741"/>
    </source>
</evidence>
<dbReference type="InterPro" id="IPR021754">
    <property type="entry name" value="DUF3320"/>
</dbReference>
<proteinExistence type="inferred from homology"/>
<dbReference type="Pfam" id="PF13195">
    <property type="entry name" value="DUF4011"/>
    <property type="match status" value="1"/>
</dbReference>
<dbReference type="Gene3D" id="3.40.960.10">
    <property type="entry name" value="VSR Endonuclease"/>
    <property type="match status" value="1"/>
</dbReference>
<keyword evidence="2" id="KW-0547">Nucleotide-binding</keyword>
<keyword evidence="5" id="KW-0067">ATP-binding</keyword>
<feature type="domain" description="DUF3320" evidence="7">
    <location>
        <begin position="1661"/>
        <end position="1708"/>
    </location>
</feature>
<evidence type="ECO:0000259" key="9">
    <source>
        <dbReference type="Pfam" id="PF13087"/>
    </source>
</evidence>
<dbReference type="SUPFAM" id="SSF52540">
    <property type="entry name" value="P-loop containing nucleoside triphosphate hydrolases"/>
    <property type="match status" value="1"/>
</dbReference>
<dbReference type="Gene3D" id="3.40.50.300">
    <property type="entry name" value="P-loop containing nucleotide triphosphate hydrolases"/>
    <property type="match status" value="3"/>
</dbReference>
<keyword evidence="12" id="KW-1185">Reference proteome</keyword>
<evidence type="ECO:0000313" key="12">
    <source>
        <dbReference type="Proteomes" id="UP000186096"/>
    </source>
</evidence>
<dbReference type="InterPro" id="IPR027417">
    <property type="entry name" value="P-loop_NTPase"/>
</dbReference>
<evidence type="ECO:0000256" key="5">
    <source>
        <dbReference type="ARBA" id="ARBA00022840"/>
    </source>
</evidence>
<gene>
    <name evidence="11" type="ORF">SAMN05421833_12812</name>
</gene>
<comment type="similarity">
    <text evidence="1">Belongs to the DNA2/NAM7 helicase family.</text>
</comment>
<accession>A0A1N7GDR0</accession>
<evidence type="ECO:0000259" key="7">
    <source>
        <dbReference type="Pfam" id="PF11784"/>
    </source>
</evidence>
<evidence type="ECO:0000256" key="6">
    <source>
        <dbReference type="SAM" id="Coils"/>
    </source>
</evidence>
<keyword evidence="3" id="KW-0378">Hydrolase</keyword>
<dbReference type="InterPro" id="IPR041677">
    <property type="entry name" value="DNA2/NAM7_AAA_11"/>
</dbReference>
<dbReference type="InterPro" id="IPR041679">
    <property type="entry name" value="DNA2/NAM7-like_C"/>
</dbReference>
<feature type="domain" description="DNA2/NAM7 helicase helicase" evidence="8">
    <location>
        <begin position="287"/>
        <end position="350"/>
    </location>
</feature>
<dbReference type="STRING" id="58117.SAMN05421833_12812"/>
<feature type="domain" description="Restriction endonuclease type II-like" evidence="10">
    <location>
        <begin position="1497"/>
        <end position="1594"/>
    </location>
</feature>
<dbReference type="Pfam" id="PF18741">
    <property type="entry name" value="MTES_1575"/>
    <property type="match status" value="1"/>
</dbReference>
<dbReference type="InterPro" id="IPR050534">
    <property type="entry name" value="Coronavir_polyprotein_1ab"/>
</dbReference>
<dbReference type="InterPro" id="IPR047187">
    <property type="entry name" value="SF1_C_Upf1"/>
</dbReference>
<keyword evidence="6" id="KW-0175">Coiled coil</keyword>
<dbReference type="FunFam" id="3.40.960.10:FF:000002">
    <property type="entry name" value="DNA helicase related protein"/>
    <property type="match status" value="1"/>
</dbReference>
<sequence>MAMMQNPDNRLNAVVRSWRDSLIDLSSKNRLLNFKHTRSATLEIASPDTASLLGGLTKGIWFADIEALDEVDDQDSPRAIAAARPGEIFTQKTTQKSLDAALLRLFRDSNRVFSDTGLWVLQLGVGFLDWSEDGGTTLSSAPLLLVPVVLERKNDRFRLLAAEGEEAIPNPALAVKAEQFGIELSYGEQTENLPATLAAVQRAVAGMRSWSVKERVVLAIFQSHKEAMYRDLLDNEPQIMANPLVHAIGLGPQASRDLSDLDFTPVGLDELDRVQPPEDIPLVLDADSSQRQCLAAALQGRSFVMDGPPGTGKSQTIANMIAALLHMGRTVLFVSEKAAALDVVRNRLEHVGLMSFLMPLHSHNTSRKHVAQELGRALTEQPRARVPAPARDEARALRLELSAYAEGMNEVRQPLERSLFQVIGRLSDLDNVISLAPGPRYKIKDITAAHLREILNAAGTVSRAWRVASERESFLWWGLDTAESPRPYLDRVAEETDLLQRAIRRHEDLALPLGLDDLKSVERLTALLDLTACRPTVPARWLSEGDLTPLIDELRKFQVRRDRLVSAERAAEHEIGPLWHRLSPSLVADIPTEESQLLARRVRGVDVSGLTAEQAQTVAQRFTETAAMLRRHHTSLADIAALYGVPAPDGVDEAANLCELAAFSAADPKPQAEWLDSRSRHAARNAARELKTALNELDQARARARDLFSEKILSSPDLLGIAQRFAENHHGLSKLSSAYRRDKKLLLALAVTDKWNKTIAERLPEAVAWRQKDERFQALERQYSGHLGAFWAGEKTNFDDIQKALTAAERIDALAGDVRNIDLLAEQVTRGGTPNSRAYETAMTIRQDLTQWRASLVPAPHVGGRPALGQAALHEAAEWYEAHLPVLQTAIDLVQAVDAVSHRSPLTLGQARHGISLVQEARRERVAFETYQDADRALLGPLYQAESTLQSDIDDALHWISKVREIVSTGMPVETAERLIESSPDPDLAVRREVRREAVMRLAALWDKGRREEIRSGLHASFAEAHELISRLKADGSGPEEWRAYKQAHDVLAKHRLDDLIDRAVSQGVQGDQFVQLVERSVLQAWVEHHLASDPRLSTSIATQRDALVAEFRRVDKQLIEGAYAQVIEACNARRPSTTLGPAAIIRREAEKKTRHMPVRKLLADAAETVHRIKPCFMMSPLTVSQFLPADFTFDVVIFDEASQVRPHDAINCVYRGRSLIVAGDQKQMPPTNFFGTSDAEDDEYDEEVPDSFESLLDLCKASGVIRSLPLRWHYRSRHEALIAFSNHEFYEGGLVTFPGAYESGPDVGIRFHKVNGVYRRGSGRDNPIEAETVAKLVISHYSAYPSRSLGVVAMSGPQARAIEEAVERARESRPDLDSFFSEDRLDGFFVKNLETVQGDERDVIILSVGYGPDQHGKLNMNFGPLNRTDGWRRLNVAVTRARYRVDVVASFTAGTIPDSDNVSRQHFKRYLEYAERGPAVLARQVVVEEAGYESEFEESVATVLRDWGYDVVPQVGVAGYRIDLGIRHPDEPGRYAVGIECDGPMYHSSRVARDRDRLRDQVLQGLGWELHRIWGAHWYRNRPESEQRLRSAIEAAVEKGRNLIAARDAERTDGVTEETPKPLDVPRVEMEAVEEIAKRSWSTPYRKAQIWLVPDALPEMHLPEARTQIRHVFLQILDVESPIHRDQLFLRTRDAWGVGRLGGRIQANLEYVLSKMEGRREVALVEDFVFRSGCKVLARSPGDGIERKVGHIAPVEREAAILGIVSESPGIREAELLTEVSRFFGWRRSGNDISMVLREDLVRLRAQGRLSGLNGIVLTGELSS</sequence>
<dbReference type="PANTHER" id="PTHR43788">
    <property type="entry name" value="DNA2/NAM7 HELICASE FAMILY MEMBER"/>
    <property type="match status" value="1"/>
</dbReference>
<dbReference type="PANTHER" id="PTHR43788:SF8">
    <property type="entry name" value="DNA-BINDING PROTEIN SMUBP-2"/>
    <property type="match status" value="1"/>
</dbReference>
<evidence type="ECO:0000313" key="11">
    <source>
        <dbReference type="EMBL" id="SIS10713.1"/>
    </source>
</evidence>
<dbReference type="Pfam" id="PF13087">
    <property type="entry name" value="AAA_12"/>
    <property type="match status" value="1"/>
</dbReference>
<feature type="coiled-coil region" evidence="6">
    <location>
        <begin position="680"/>
        <end position="710"/>
    </location>
</feature>
<evidence type="ECO:0000256" key="1">
    <source>
        <dbReference type="ARBA" id="ARBA00007913"/>
    </source>
</evidence>
<keyword evidence="4" id="KW-0347">Helicase</keyword>
<dbReference type="RefSeq" id="WP_083744710.1">
    <property type="nucleotide sequence ID" value="NZ_FTNI01000028.1"/>
</dbReference>
<dbReference type="InterPro" id="IPR011335">
    <property type="entry name" value="Restrct_endonuc-II-like"/>
</dbReference>
<dbReference type="InterPro" id="IPR049468">
    <property type="entry name" value="Restrct_endonuc-II-like_dom"/>
</dbReference>
<dbReference type="OrthoDB" id="9757917at2"/>
<evidence type="ECO:0000256" key="4">
    <source>
        <dbReference type="ARBA" id="ARBA00022806"/>
    </source>
</evidence>
<evidence type="ECO:0000256" key="2">
    <source>
        <dbReference type="ARBA" id="ARBA00022741"/>
    </source>
</evidence>
<name>A0A1N7GDR0_9ACTN</name>
<dbReference type="GO" id="GO:0016787">
    <property type="term" value="F:hydrolase activity"/>
    <property type="evidence" value="ECO:0007669"/>
    <property type="project" value="UniProtKB-KW"/>
</dbReference>
<evidence type="ECO:0000259" key="8">
    <source>
        <dbReference type="Pfam" id="PF13086"/>
    </source>
</evidence>
<reference evidence="12" key="1">
    <citation type="submission" date="2017-01" db="EMBL/GenBank/DDBJ databases">
        <authorList>
            <person name="Varghese N."/>
            <person name="Submissions S."/>
        </authorList>
    </citation>
    <scope>NUCLEOTIDE SEQUENCE [LARGE SCALE GENOMIC DNA]</scope>
    <source>
        <strain evidence="12">ATCC 12950</strain>
    </source>
</reference>
<feature type="domain" description="DNA2/NAM7 helicase-like C-terminal" evidence="9">
    <location>
        <begin position="1255"/>
        <end position="1450"/>
    </location>
</feature>
<dbReference type="GO" id="GO:0005524">
    <property type="term" value="F:ATP binding"/>
    <property type="evidence" value="ECO:0007669"/>
    <property type="project" value="UniProtKB-KW"/>
</dbReference>